<keyword evidence="7" id="KW-1185">Reference proteome</keyword>
<dbReference type="PROSITE" id="PS01124">
    <property type="entry name" value="HTH_ARAC_FAMILY_2"/>
    <property type="match status" value="1"/>
</dbReference>
<dbReference type="InterPro" id="IPR018060">
    <property type="entry name" value="HTH_AraC"/>
</dbReference>
<protein>
    <submittedName>
        <fullName evidence="6">AraC family transcriptional regulator</fullName>
    </submittedName>
</protein>
<dbReference type="PRINTS" id="PR00032">
    <property type="entry name" value="HTHARAC"/>
</dbReference>
<dbReference type="EMBL" id="RXHU01000033">
    <property type="protein sequence ID" value="RTE09459.1"/>
    <property type="molecule type" value="Genomic_DNA"/>
</dbReference>
<dbReference type="InterPro" id="IPR037923">
    <property type="entry name" value="HTH-like"/>
</dbReference>
<keyword evidence="3" id="KW-0010">Activator</keyword>
<evidence type="ECO:0000259" key="5">
    <source>
        <dbReference type="PROSITE" id="PS01124"/>
    </source>
</evidence>
<dbReference type="AlphaFoldDB" id="A0A430JEH7"/>
<dbReference type="InterPro" id="IPR018062">
    <property type="entry name" value="HTH_AraC-typ_CS"/>
</dbReference>
<gene>
    <name evidence="6" type="ORF">EJQ19_12375</name>
</gene>
<dbReference type="InterPro" id="IPR014710">
    <property type="entry name" value="RmlC-like_jellyroll"/>
</dbReference>
<dbReference type="OrthoDB" id="9816335at2"/>
<dbReference type="Gene3D" id="1.10.10.60">
    <property type="entry name" value="Homeodomain-like"/>
    <property type="match status" value="2"/>
</dbReference>
<dbReference type="SUPFAM" id="SSF46689">
    <property type="entry name" value="Homeodomain-like"/>
    <property type="match status" value="2"/>
</dbReference>
<dbReference type="InterPro" id="IPR009057">
    <property type="entry name" value="Homeodomain-like_sf"/>
</dbReference>
<dbReference type="Gene3D" id="2.60.120.10">
    <property type="entry name" value="Jelly Rolls"/>
    <property type="match status" value="1"/>
</dbReference>
<dbReference type="InterPro" id="IPR020449">
    <property type="entry name" value="Tscrpt_reg_AraC-type_HTH"/>
</dbReference>
<dbReference type="PROSITE" id="PS00041">
    <property type="entry name" value="HTH_ARAC_FAMILY_1"/>
    <property type="match status" value="1"/>
</dbReference>
<organism evidence="6 7">
    <name type="scientific">Paenibacillus whitsoniae</name>
    <dbReference type="NCBI Taxonomy" id="2496558"/>
    <lineage>
        <taxon>Bacteria</taxon>
        <taxon>Bacillati</taxon>
        <taxon>Bacillota</taxon>
        <taxon>Bacilli</taxon>
        <taxon>Bacillales</taxon>
        <taxon>Paenibacillaceae</taxon>
        <taxon>Paenibacillus</taxon>
    </lineage>
</organism>
<evidence type="ECO:0000256" key="1">
    <source>
        <dbReference type="ARBA" id="ARBA00023015"/>
    </source>
</evidence>
<keyword evidence="1" id="KW-0805">Transcription regulation</keyword>
<comment type="caution">
    <text evidence="6">The sequence shown here is derived from an EMBL/GenBank/DDBJ whole genome shotgun (WGS) entry which is preliminary data.</text>
</comment>
<evidence type="ECO:0000256" key="2">
    <source>
        <dbReference type="ARBA" id="ARBA00023125"/>
    </source>
</evidence>
<proteinExistence type="predicted"/>
<sequence length="284" mass="31975">MRNFCYNGGRQVMTMEMKAETAWIELWQGSNEFRNIPHTHENWMQVTLPVKGMCYFTQEARSYSLGQGSGLIQPPGSKHHFHLGEQTTVIILKVREKGPGGMTSIQPQFAAGAHHDVRQTFDPSALVGRFQQWMLALMQGQTLADPLAIEHVEQDVLAYVGDWLGVSLSDSVPGAAPIERVDPHMQRVLAYLHDCYQQPVSVDELAALALQSRFHFIRSFRKATGTTPYQYLLGLRIEEAKRRLRRTETPIGQISADLGFSSTSQFHRAFLKMTGATPQGYRQG</sequence>
<name>A0A430JEH7_9BACL</name>
<dbReference type="PANTHER" id="PTHR46796">
    <property type="entry name" value="HTH-TYPE TRANSCRIPTIONAL ACTIVATOR RHAS-RELATED"/>
    <property type="match status" value="1"/>
</dbReference>
<dbReference type="Pfam" id="PF12833">
    <property type="entry name" value="HTH_18"/>
    <property type="match status" value="1"/>
</dbReference>
<evidence type="ECO:0000313" key="7">
    <source>
        <dbReference type="Proteomes" id="UP000276128"/>
    </source>
</evidence>
<reference evidence="6 7" key="1">
    <citation type="submission" date="2018-12" db="EMBL/GenBank/DDBJ databases">
        <title>Bacillus ochoae sp. nov., Paenibacillus whitsoniae sp. nov., Paenibacillus spiritus sp. nov. Isolated from the Mars Exploration Rover during spacecraft assembly.</title>
        <authorList>
            <person name="Seuylemezian A."/>
            <person name="Vaishampayan P."/>
        </authorList>
    </citation>
    <scope>NUCLEOTIDE SEQUENCE [LARGE SCALE GENOMIC DNA]</scope>
    <source>
        <strain evidence="6 7">MER 54</strain>
    </source>
</reference>
<evidence type="ECO:0000256" key="3">
    <source>
        <dbReference type="ARBA" id="ARBA00023159"/>
    </source>
</evidence>
<dbReference type="GO" id="GO:0003700">
    <property type="term" value="F:DNA-binding transcription factor activity"/>
    <property type="evidence" value="ECO:0007669"/>
    <property type="project" value="InterPro"/>
</dbReference>
<evidence type="ECO:0000313" key="6">
    <source>
        <dbReference type="EMBL" id="RTE09459.1"/>
    </source>
</evidence>
<dbReference type="GO" id="GO:0043565">
    <property type="term" value="F:sequence-specific DNA binding"/>
    <property type="evidence" value="ECO:0007669"/>
    <property type="project" value="InterPro"/>
</dbReference>
<keyword evidence="2" id="KW-0238">DNA-binding</keyword>
<dbReference type="Proteomes" id="UP000276128">
    <property type="component" value="Unassembled WGS sequence"/>
</dbReference>
<dbReference type="InterPro" id="IPR050204">
    <property type="entry name" value="AraC_XylS_family_regulators"/>
</dbReference>
<keyword evidence="4" id="KW-0804">Transcription</keyword>
<feature type="domain" description="HTH araC/xylS-type" evidence="5">
    <location>
        <begin position="186"/>
        <end position="284"/>
    </location>
</feature>
<dbReference type="SMART" id="SM00342">
    <property type="entry name" value="HTH_ARAC"/>
    <property type="match status" value="1"/>
</dbReference>
<evidence type="ECO:0000256" key="4">
    <source>
        <dbReference type="ARBA" id="ARBA00023163"/>
    </source>
</evidence>
<accession>A0A430JEH7</accession>
<dbReference type="SUPFAM" id="SSF51215">
    <property type="entry name" value="Regulatory protein AraC"/>
    <property type="match status" value="1"/>
</dbReference>